<evidence type="ECO:0000313" key="2">
    <source>
        <dbReference type="Proteomes" id="UP000485058"/>
    </source>
</evidence>
<keyword evidence="2" id="KW-1185">Reference proteome</keyword>
<dbReference type="AlphaFoldDB" id="A0A699YUJ6"/>
<feature type="non-terminal residue" evidence="1">
    <location>
        <position position="39"/>
    </location>
</feature>
<sequence length="39" mass="4212">VASRALSSGSQVGFIPFIDLLNHSASARPPMLQLDDEDR</sequence>
<evidence type="ECO:0008006" key="3">
    <source>
        <dbReference type="Google" id="ProtNLM"/>
    </source>
</evidence>
<gene>
    <name evidence="1" type="ORF">HaLaN_09785</name>
</gene>
<proteinExistence type="predicted"/>
<organism evidence="1 2">
    <name type="scientific">Haematococcus lacustris</name>
    <name type="common">Green alga</name>
    <name type="synonym">Haematococcus pluvialis</name>
    <dbReference type="NCBI Taxonomy" id="44745"/>
    <lineage>
        <taxon>Eukaryota</taxon>
        <taxon>Viridiplantae</taxon>
        <taxon>Chlorophyta</taxon>
        <taxon>core chlorophytes</taxon>
        <taxon>Chlorophyceae</taxon>
        <taxon>CS clade</taxon>
        <taxon>Chlamydomonadales</taxon>
        <taxon>Haematococcaceae</taxon>
        <taxon>Haematococcus</taxon>
    </lineage>
</organism>
<reference evidence="1 2" key="1">
    <citation type="submission" date="2020-02" db="EMBL/GenBank/DDBJ databases">
        <title>Draft genome sequence of Haematococcus lacustris strain NIES-144.</title>
        <authorList>
            <person name="Morimoto D."/>
            <person name="Nakagawa S."/>
            <person name="Yoshida T."/>
            <person name="Sawayama S."/>
        </authorList>
    </citation>
    <scope>NUCLEOTIDE SEQUENCE [LARGE SCALE GENOMIC DNA]</scope>
    <source>
        <strain evidence="1 2">NIES-144</strain>
    </source>
</reference>
<name>A0A699YUJ6_HAELA</name>
<dbReference type="Proteomes" id="UP000485058">
    <property type="component" value="Unassembled WGS sequence"/>
</dbReference>
<feature type="non-terminal residue" evidence="1">
    <location>
        <position position="1"/>
    </location>
</feature>
<dbReference type="EMBL" id="BLLF01000657">
    <property type="protein sequence ID" value="GFH13833.1"/>
    <property type="molecule type" value="Genomic_DNA"/>
</dbReference>
<protein>
    <recommendedName>
        <fullName evidence="3">SET domain-containing protein</fullName>
    </recommendedName>
</protein>
<comment type="caution">
    <text evidence="1">The sequence shown here is derived from an EMBL/GenBank/DDBJ whole genome shotgun (WGS) entry which is preliminary data.</text>
</comment>
<evidence type="ECO:0000313" key="1">
    <source>
        <dbReference type="EMBL" id="GFH13833.1"/>
    </source>
</evidence>
<accession>A0A699YUJ6</accession>